<organism evidence="12">
    <name type="scientific">Nanobsidianus stetteri</name>
    <dbReference type="NCBI Taxonomy" id="1294122"/>
    <lineage>
        <taxon>Archaea</taxon>
        <taxon>Nanobdellota</taxon>
        <taxon>Candidatus Nanoarchaeia</taxon>
        <taxon>Nanoarchaeales</taxon>
        <taxon>Nanopusillaceae</taxon>
        <taxon>Candidatus Nanobsidianus</taxon>
    </lineage>
</organism>
<dbReference type="Proteomes" id="UP000245509">
    <property type="component" value="Unassembled WGS sequence"/>
</dbReference>
<reference evidence="11" key="3">
    <citation type="submission" date="2017-05" db="EMBL/GenBank/DDBJ databases">
        <authorList>
            <person name="Munson-Mcgee J.H."/>
        </authorList>
    </citation>
    <scope>NUCLEOTIDE SEQUENCE</scope>
    <source>
        <strain evidence="11">SCGC AB-777_F03</strain>
    </source>
</reference>
<sequence>MAKSSPPYIKYMIHASVYIDGVVEKPDVIGAIFGQTEGLLGSEMDLRELQRSGKVGRIDVDLKVENDKTIGEIRIPTSLNRFETSLIAATLETVTRIGPTHATIKVQKIEDIRKTKVQQILERARELLTKLINEELPDPKELLLYLEYSYNMKSLIEYGPEKLPAGPDVDKSEEIILVEGRADVLNLLRYGITNVIALNGLNVPKTVIDLSKKKIITTFFDGDRGGDLLVKECMLSGVDIDFVAKPEPGREVEELSGKEILKALKNKISFDQIRAYYEKLEGTTEDIKNIRSEKKIKDPILQKLKSYMNDIFKTDQALLLDENFNILNKVPVEKLGEIILKHNNVAYLVMDGILTRELLELIEKSTNIKYVVCIDSIQKSSNKVKIYTISDLDKV</sequence>
<keyword evidence="5 9" id="KW-0235">DNA replication</keyword>
<evidence type="ECO:0000256" key="1">
    <source>
        <dbReference type="ARBA" id="ARBA00022478"/>
    </source>
</evidence>
<protein>
    <recommendedName>
        <fullName evidence="9">DNA primase DnaG</fullName>
        <ecNumber evidence="9">2.7.7.101</ecNumber>
    </recommendedName>
</protein>
<comment type="caution">
    <text evidence="12">The sequence shown here is derived from an EMBL/GenBank/DDBJ whole genome shotgun (WGS) entry which is preliminary data.</text>
</comment>
<comment type="catalytic activity">
    <reaction evidence="9">
        <text>ssDNA + n NTP = ssDNA/pppN(pN)n-1 hybrid + (n-1) diphosphate.</text>
        <dbReference type="EC" id="2.7.7.101"/>
    </reaction>
</comment>
<evidence type="ECO:0000313" key="12">
    <source>
        <dbReference type="EMBL" id="PVU68651.1"/>
    </source>
</evidence>
<evidence type="ECO:0000256" key="2">
    <source>
        <dbReference type="ARBA" id="ARBA00022515"/>
    </source>
</evidence>
<evidence type="ECO:0000256" key="9">
    <source>
        <dbReference type="HAMAP-Rule" id="MF_00007"/>
    </source>
</evidence>
<keyword evidence="2 9" id="KW-0639">Primosome</keyword>
<dbReference type="EC" id="2.7.7.101" evidence="9"/>
<keyword evidence="1 9" id="KW-0240">DNA-directed RNA polymerase</keyword>
<keyword evidence="8 9" id="KW-0804">Transcription</keyword>
<dbReference type="GO" id="GO:0006269">
    <property type="term" value="P:DNA replication, synthesis of primer"/>
    <property type="evidence" value="ECO:0007669"/>
    <property type="project" value="UniProtKB-UniRule"/>
</dbReference>
<dbReference type="PANTHER" id="PTHR30313">
    <property type="entry name" value="DNA PRIMASE"/>
    <property type="match status" value="1"/>
</dbReference>
<evidence type="ECO:0000259" key="10">
    <source>
        <dbReference type="PROSITE" id="PS50880"/>
    </source>
</evidence>
<dbReference type="Pfam" id="PF13662">
    <property type="entry name" value="Toprim_4"/>
    <property type="match status" value="1"/>
</dbReference>
<dbReference type="PANTHER" id="PTHR30313:SF2">
    <property type="entry name" value="DNA PRIMASE"/>
    <property type="match status" value="1"/>
</dbReference>
<evidence type="ECO:0000313" key="11">
    <source>
        <dbReference type="EMBL" id="MCC5447190.1"/>
    </source>
</evidence>
<evidence type="ECO:0000256" key="7">
    <source>
        <dbReference type="ARBA" id="ARBA00022842"/>
    </source>
</evidence>
<dbReference type="GO" id="GO:0000428">
    <property type="term" value="C:DNA-directed RNA polymerase complex"/>
    <property type="evidence" value="ECO:0007669"/>
    <property type="project" value="UniProtKB-KW"/>
</dbReference>
<dbReference type="AlphaFoldDB" id="A0A2T9WLE3"/>
<dbReference type="EMBL" id="QEFP01000005">
    <property type="protein sequence ID" value="PVU68651.1"/>
    <property type="molecule type" value="Genomic_DNA"/>
</dbReference>
<evidence type="ECO:0000256" key="3">
    <source>
        <dbReference type="ARBA" id="ARBA00022679"/>
    </source>
</evidence>
<reference evidence="12" key="2">
    <citation type="submission" date="2017-05" db="EMBL/GenBank/DDBJ databases">
        <authorList>
            <person name="Song R."/>
            <person name="Chenine A.L."/>
            <person name="Ruprecht R.M."/>
        </authorList>
    </citation>
    <scope>NUCLEOTIDE SEQUENCE</scope>
    <source>
        <strain evidence="12">SCGC AB-777_F03</strain>
    </source>
</reference>
<keyword evidence="3 9" id="KW-0808">Transferase</keyword>
<accession>A0A2T9WLE3</accession>
<keyword evidence="6" id="KW-0479">Metal-binding</keyword>
<reference evidence="11" key="4">
    <citation type="submission" date="2021-11" db="EMBL/GenBank/DDBJ databases">
        <authorList>
            <person name="Munson-Mcgee J."/>
            <person name="Field E."/>
            <person name="Bateson M."/>
            <person name="Rooney C."/>
            <person name="Stepanauskas R."/>
            <person name="Young M."/>
        </authorList>
    </citation>
    <scope>NUCLEOTIDE SEQUENCE</scope>
    <source>
        <strain evidence="11">SCGC AB-777_F03</strain>
    </source>
</reference>
<keyword evidence="9" id="KW-0271">Exosome</keyword>
<dbReference type="InterPro" id="IPR050219">
    <property type="entry name" value="DnaG_primase"/>
</dbReference>
<dbReference type="InterPro" id="IPR034154">
    <property type="entry name" value="TOPRIM_DnaG/twinkle"/>
</dbReference>
<dbReference type="GO" id="GO:0008143">
    <property type="term" value="F:poly(A) binding"/>
    <property type="evidence" value="ECO:0007669"/>
    <property type="project" value="InterPro"/>
</dbReference>
<dbReference type="GO" id="GO:0046872">
    <property type="term" value="F:metal ion binding"/>
    <property type="evidence" value="ECO:0007669"/>
    <property type="project" value="UniProtKB-KW"/>
</dbReference>
<dbReference type="GO" id="GO:0000178">
    <property type="term" value="C:exosome (RNase complex)"/>
    <property type="evidence" value="ECO:0007669"/>
    <property type="project" value="UniProtKB-KW"/>
</dbReference>
<dbReference type="CDD" id="cd01029">
    <property type="entry name" value="TOPRIM_primases"/>
    <property type="match status" value="1"/>
</dbReference>
<comment type="subunit">
    <text evidence="9">Forms a ternary complex with MCM helicase and DNA. Component of the archaeal exosome complex.</text>
</comment>
<gene>
    <name evidence="9" type="primary">dnaG</name>
    <name evidence="11" type="ORF">DDW03_002120</name>
    <name evidence="12" type="ORF">DDW03_01490</name>
</gene>
<dbReference type="PROSITE" id="PS50880">
    <property type="entry name" value="TOPRIM"/>
    <property type="match status" value="1"/>
</dbReference>
<evidence type="ECO:0000256" key="4">
    <source>
        <dbReference type="ARBA" id="ARBA00022695"/>
    </source>
</evidence>
<name>A0A2T9WLE3_NANST</name>
<proteinExistence type="inferred from homology"/>
<keyword evidence="7" id="KW-0460">Magnesium</keyword>
<feature type="domain" description="Toprim" evidence="10">
    <location>
        <begin position="173"/>
        <end position="248"/>
    </location>
</feature>
<dbReference type="GO" id="GO:0005737">
    <property type="term" value="C:cytoplasm"/>
    <property type="evidence" value="ECO:0007669"/>
    <property type="project" value="TreeGrafter"/>
</dbReference>
<dbReference type="GO" id="GO:0003899">
    <property type="term" value="F:DNA-directed RNA polymerase activity"/>
    <property type="evidence" value="ECO:0007669"/>
    <property type="project" value="UniProtKB-UniRule"/>
</dbReference>
<dbReference type="NCBIfam" id="NF003108">
    <property type="entry name" value="PRK04031.1-1"/>
    <property type="match status" value="1"/>
</dbReference>
<dbReference type="EMBL" id="QEFP02000014">
    <property type="protein sequence ID" value="MCC5447190.1"/>
    <property type="molecule type" value="Genomic_DNA"/>
</dbReference>
<dbReference type="InterPro" id="IPR006171">
    <property type="entry name" value="TOPRIM_dom"/>
</dbReference>
<dbReference type="RefSeq" id="WP_228615415.1">
    <property type="nucleotide sequence ID" value="NZ_QEFP02000014.1"/>
</dbReference>
<dbReference type="HAMAP" id="MF_00007">
    <property type="entry name" value="DNA_primase_DnaG_arc"/>
    <property type="match status" value="1"/>
</dbReference>
<comment type="function">
    <text evidence="9">RNA polymerase that catalyzes the synthesis of short RNA molecules used as primers for DNA polymerase during DNA replication. Also part of the exosome, which is a complex involved in RNA degradation. Acts as a poly(A)-binding protein that enhances the interaction between heteropolymeric, adenine-rich transcripts and the exosome.</text>
</comment>
<evidence type="ECO:0000256" key="5">
    <source>
        <dbReference type="ARBA" id="ARBA00022705"/>
    </source>
</evidence>
<comment type="similarity">
    <text evidence="9">Belongs to the archaeal DnaG primase family.</text>
</comment>
<evidence type="ECO:0000256" key="6">
    <source>
        <dbReference type="ARBA" id="ARBA00022723"/>
    </source>
</evidence>
<keyword evidence="4 9" id="KW-0548">Nucleotidyltransferase</keyword>
<reference evidence="12" key="1">
    <citation type="journal article" date="2015" name="Appl. Environ. Microbiol.">
        <title>Nanoarchaeota, Their Sulfolobales Host, and Nanoarchaeota Virus Distribution across Yellowstone National Park Hot Springs.</title>
        <authorList>
            <person name="Munson-McGee J.H."/>
            <person name="Field E.K."/>
            <person name="Bateson M."/>
            <person name="Rooney C."/>
            <person name="Stepanauskas R."/>
            <person name="Young M.J."/>
        </authorList>
    </citation>
    <scope>NUCLEOTIDE SEQUENCE [LARGE SCALE GENOMIC DNA]</scope>
    <source>
        <strain evidence="12">SCGC AB-777_F03</strain>
    </source>
</reference>
<dbReference type="InterPro" id="IPR020607">
    <property type="entry name" value="Primase_DnaG_arc"/>
</dbReference>
<dbReference type="SUPFAM" id="SSF56731">
    <property type="entry name" value="DNA primase core"/>
    <property type="match status" value="1"/>
</dbReference>
<evidence type="ECO:0000256" key="8">
    <source>
        <dbReference type="ARBA" id="ARBA00023163"/>
    </source>
</evidence>
<dbReference type="SMART" id="SM00493">
    <property type="entry name" value="TOPRIM"/>
    <property type="match status" value="1"/>
</dbReference>
<dbReference type="GO" id="GO:1990077">
    <property type="term" value="C:primosome complex"/>
    <property type="evidence" value="ECO:0007669"/>
    <property type="project" value="UniProtKB-KW"/>
</dbReference>
<dbReference type="Gene3D" id="3.40.1360.10">
    <property type="match status" value="1"/>
</dbReference>